<keyword evidence="1" id="KW-0233">DNA recombination</keyword>
<sequence length="329" mass="36856">MPVAMRSLFIQILIYGSPENPKRLWDTFKENLSEDFIHAARRNGQSVNSAINRAYRIIAHKLNTEATEGRNFQYWVRTFGFEDIGDYDIEINQSTVNADESAVLGANVSATKRKAGIASILLPHGRTSHKIFGLRVPLTPDSASSIKPNSSKARQLAEIDIFLMDEAPMLPKYGLQNIDQLLRSVGNPDLPFGGKVMTFTLEENMHIQIDQQQFAKYLLKLGNGELPLNNMDEIELPLSVISTGNLIDEVFGNCLVSENYDGMKDRAILAPLNKDVDKINNDIVAKLPGEYKIYYSNDSVKDQHEGALEFTTEFLNSVNISDLPPHELK</sequence>
<dbReference type="PANTHER" id="PTHR10492:SF57">
    <property type="entry name" value="ATP-DEPENDENT DNA HELICASE"/>
    <property type="match status" value="1"/>
</dbReference>
<dbReference type="GO" id="GO:0006310">
    <property type="term" value="P:DNA recombination"/>
    <property type="evidence" value="ECO:0007669"/>
    <property type="project" value="UniProtKB-KW"/>
</dbReference>
<dbReference type="Proteomes" id="UP000299102">
    <property type="component" value="Unassembled WGS sequence"/>
</dbReference>
<dbReference type="GO" id="GO:0005524">
    <property type="term" value="F:ATP binding"/>
    <property type="evidence" value="ECO:0007669"/>
    <property type="project" value="UniProtKB-KW"/>
</dbReference>
<dbReference type="Pfam" id="PF05970">
    <property type="entry name" value="PIF1"/>
    <property type="match status" value="1"/>
</dbReference>
<dbReference type="GO" id="GO:0000723">
    <property type="term" value="P:telomere maintenance"/>
    <property type="evidence" value="ECO:0007669"/>
    <property type="project" value="InterPro"/>
</dbReference>
<reference evidence="3 4" key="1">
    <citation type="journal article" date="2019" name="Commun. Biol.">
        <title>The bagworm genome reveals a unique fibroin gene that provides high tensile strength.</title>
        <authorList>
            <person name="Kono N."/>
            <person name="Nakamura H."/>
            <person name="Ohtoshi R."/>
            <person name="Tomita M."/>
            <person name="Numata K."/>
            <person name="Arakawa K."/>
        </authorList>
    </citation>
    <scope>NUCLEOTIDE SEQUENCE [LARGE SCALE GENOMIC DNA]</scope>
</reference>
<feature type="domain" description="DNA helicase Pif1-like DEAD-box helicase" evidence="2">
    <location>
        <begin position="114"/>
        <end position="199"/>
    </location>
</feature>
<evidence type="ECO:0000259" key="2">
    <source>
        <dbReference type="Pfam" id="PF05970"/>
    </source>
</evidence>
<comment type="caution">
    <text evidence="3">The sequence shown here is derived from an EMBL/GenBank/DDBJ whole genome shotgun (WGS) entry which is preliminary data.</text>
</comment>
<dbReference type="InterPro" id="IPR010285">
    <property type="entry name" value="DNA_helicase_pif1-like_DEAD"/>
</dbReference>
<keyword evidence="1" id="KW-0378">Hydrolase</keyword>
<keyword evidence="4" id="KW-1185">Reference proteome</keyword>
<dbReference type="PANTHER" id="PTHR10492">
    <property type="match status" value="1"/>
</dbReference>
<comment type="similarity">
    <text evidence="1">Belongs to the helicase family.</text>
</comment>
<evidence type="ECO:0000256" key="1">
    <source>
        <dbReference type="RuleBase" id="RU363044"/>
    </source>
</evidence>
<keyword evidence="1" id="KW-0234">DNA repair</keyword>
<protein>
    <recommendedName>
        <fullName evidence="1">ATP-dependent DNA helicase</fullName>
        <ecNumber evidence="1">5.6.2.3</ecNumber>
    </recommendedName>
</protein>
<dbReference type="OrthoDB" id="272985at2759"/>
<dbReference type="AlphaFoldDB" id="A0A4C1XSC1"/>
<keyword evidence="1" id="KW-0067">ATP-binding</keyword>
<proteinExistence type="inferred from homology"/>
<organism evidence="3 4">
    <name type="scientific">Eumeta variegata</name>
    <name type="common">Bagworm moth</name>
    <name type="synonym">Eumeta japonica</name>
    <dbReference type="NCBI Taxonomy" id="151549"/>
    <lineage>
        <taxon>Eukaryota</taxon>
        <taxon>Metazoa</taxon>
        <taxon>Ecdysozoa</taxon>
        <taxon>Arthropoda</taxon>
        <taxon>Hexapoda</taxon>
        <taxon>Insecta</taxon>
        <taxon>Pterygota</taxon>
        <taxon>Neoptera</taxon>
        <taxon>Endopterygota</taxon>
        <taxon>Lepidoptera</taxon>
        <taxon>Glossata</taxon>
        <taxon>Ditrysia</taxon>
        <taxon>Tineoidea</taxon>
        <taxon>Psychidae</taxon>
        <taxon>Oiketicinae</taxon>
        <taxon>Eumeta</taxon>
    </lineage>
</organism>
<dbReference type="EC" id="5.6.2.3" evidence="1"/>
<accession>A0A4C1XSC1</accession>
<evidence type="ECO:0000313" key="3">
    <source>
        <dbReference type="EMBL" id="GBP65115.1"/>
    </source>
</evidence>
<evidence type="ECO:0000313" key="4">
    <source>
        <dbReference type="Proteomes" id="UP000299102"/>
    </source>
</evidence>
<dbReference type="EMBL" id="BGZK01000919">
    <property type="protein sequence ID" value="GBP65115.1"/>
    <property type="molecule type" value="Genomic_DNA"/>
</dbReference>
<dbReference type="GO" id="GO:0043139">
    <property type="term" value="F:5'-3' DNA helicase activity"/>
    <property type="evidence" value="ECO:0007669"/>
    <property type="project" value="UniProtKB-EC"/>
</dbReference>
<name>A0A4C1XSC1_EUMVA</name>
<keyword evidence="1" id="KW-0227">DNA damage</keyword>
<dbReference type="GO" id="GO:0006281">
    <property type="term" value="P:DNA repair"/>
    <property type="evidence" value="ECO:0007669"/>
    <property type="project" value="UniProtKB-KW"/>
</dbReference>
<keyword evidence="1" id="KW-0547">Nucleotide-binding</keyword>
<comment type="catalytic activity">
    <reaction evidence="1">
        <text>ATP + H2O = ADP + phosphate + H(+)</text>
        <dbReference type="Rhea" id="RHEA:13065"/>
        <dbReference type="ChEBI" id="CHEBI:15377"/>
        <dbReference type="ChEBI" id="CHEBI:15378"/>
        <dbReference type="ChEBI" id="CHEBI:30616"/>
        <dbReference type="ChEBI" id="CHEBI:43474"/>
        <dbReference type="ChEBI" id="CHEBI:456216"/>
        <dbReference type="EC" id="5.6.2.3"/>
    </reaction>
</comment>
<gene>
    <name evidence="3" type="ORF">EVAR_5261_1</name>
</gene>
<keyword evidence="1" id="KW-0347">Helicase</keyword>
<dbReference type="GO" id="GO:0016887">
    <property type="term" value="F:ATP hydrolysis activity"/>
    <property type="evidence" value="ECO:0007669"/>
    <property type="project" value="RHEA"/>
</dbReference>
<comment type="cofactor">
    <cofactor evidence="1">
        <name>Mg(2+)</name>
        <dbReference type="ChEBI" id="CHEBI:18420"/>
    </cofactor>
</comment>
<dbReference type="STRING" id="151549.A0A4C1XSC1"/>